<organism evidence="1 2">
    <name type="scientific">Nelumbo nucifera</name>
    <name type="common">Sacred lotus</name>
    <dbReference type="NCBI Taxonomy" id="4432"/>
    <lineage>
        <taxon>Eukaryota</taxon>
        <taxon>Viridiplantae</taxon>
        <taxon>Streptophyta</taxon>
        <taxon>Embryophyta</taxon>
        <taxon>Tracheophyta</taxon>
        <taxon>Spermatophyta</taxon>
        <taxon>Magnoliopsida</taxon>
        <taxon>Proteales</taxon>
        <taxon>Nelumbonaceae</taxon>
        <taxon>Nelumbo</taxon>
    </lineage>
</organism>
<proteinExistence type="predicted"/>
<sequence length="77" mass="8958">MQECLANRGWIFHRISDYTIATVGNNGMKRRLVRRNNGGRIEMTKAQLKRRTSEGLDYIYGIRNSEIGQERGRILAF</sequence>
<dbReference type="AlphaFoldDB" id="A0A822ZBH6"/>
<accession>A0A822ZBH6</accession>
<keyword evidence="2" id="KW-1185">Reference proteome</keyword>
<reference evidence="1 2" key="1">
    <citation type="journal article" date="2020" name="Mol. Biol. Evol.">
        <title>Distinct Expression and Methylation Patterns for Genes with Different Fates following a Single Whole-Genome Duplication in Flowering Plants.</title>
        <authorList>
            <person name="Shi T."/>
            <person name="Rahmani R.S."/>
            <person name="Gugger P.F."/>
            <person name="Wang M."/>
            <person name="Li H."/>
            <person name="Zhang Y."/>
            <person name="Li Z."/>
            <person name="Wang Q."/>
            <person name="Van de Peer Y."/>
            <person name="Marchal K."/>
            <person name="Chen J."/>
        </authorList>
    </citation>
    <scope>NUCLEOTIDE SEQUENCE [LARGE SCALE GENOMIC DNA]</scope>
    <source>
        <tissue evidence="1">Leaf</tissue>
    </source>
</reference>
<comment type="caution">
    <text evidence="1">The sequence shown here is derived from an EMBL/GenBank/DDBJ whole genome shotgun (WGS) entry which is preliminary data.</text>
</comment>
<dbReference type="Proteomes" id="UP000607653">
    <property type="component" value="Unassembled WGS sequence"/>
</dbReference>
<protein>
    <submittedName>
        <fullName evidence="1">Uncharacterized protein</fullName>
    </submittedName>
</protein>
<evidence type="ECO:0000313" key="2">
    <source>
        <dbReference type="Proteomes" id="UP000607653"/>
    </source>
</evidence>
<gene>
    <name evidence="1" type="ORF">HUJ06_013220</name>
</gene>
<dbReference type="EMBL" id="DUZY01000005">
    <property type="protein sequence ID" value="DAD38898.1"/>
    <property type="molecule type" value="Genomic_DNA"/>
</dbReference>
<name>A0A822ZBH6_NELNU</name>
<evidence type="ECO:0000313" key="1">
    <source>
        <dbReference type="EMBL" id="DAD38898.1"/>
    </source>
</evidence>